<protein>
    <submittedName>
        <fullName evidence="1">Uncharacterized protein</fullName>
    </submittedName>
</protein>
<gene>
    <name evidence="1" type="ORF">SKAU_G00356080</name>
</gene>
<accession>A0A9Q1IGF7</accession>
<name>A0A9Q1IGF7_SYNKA</name>
<sequence>MLPTTVSTGVVWELRQPVSPEISRQSRLTFWEDDVIAKAQKKRWHSVAGLEHTRGVQLTHQIPRGWTELRTSGSADRCTTREHYSIILHERQKPSWSHAIGGWNSGVQWRSFAALFPLSRAGASARSSALVHDGVASHTAAHGSSPCAYRRSAVPGNCRPLSRSYSPTYAF</sequence>
<dbReference type="AlphaFoldDB" id="A0A9Q1IGF7"/>
<evidence type="ECO:0000313" key="2">
    <source>
        <dbReference type="Proteomes" id="UP001152622"/>
    </source>
</evidence>
<dbReference type="Proteomes" id="UP001152622">
    <property type="component" value="Chromosome 17"/>
</dbReference>
<reference evidence="1" key="1">
    <citation type="journal article" date="2023" name="Science">
        <title>Genome structures resolve the early diversification of teleost fishes.</title>
        <authorList>
            <person name="Parey E."/>
            <person name="Louis A."/>
            <person name="Montfort J."/>
            <person name="Bouchez O."/>
            <person name="Roques C."/>
            <person name="Iampietro C."/>
            <person name="Lluch J."/>
            <person name="Castinel A."/>
            <person name="Donnadieu C."/>
            <person name="Desvignes T."/>
            <person name="Floi Bucao C."/>
            <person name="Jouanno E."/>
            <person name="Wen M."/>
            <person name="Mejri S."/>
            <person name="Dirks R."/>
            <person name="Jansen H."/>
            <person name="Henkel C."/>
            <person name="Chen W.J."/>
            <person name="Zahm M."/>
            <person name="Cabau C."/>
            <person name="Klopp C."/>
            <person name="Thompson A.W."/>
            <person name="Robinson-Rechavi M."/>
            <person name="Braasch I."/>
            <person name="Lecointre G."/>
            <person name="Bobe J."/>
            <person name="Postlethwait J.H."/>
            <person name="Berthelot C."/>
            <person name="Roest Crollius H."/>
            <person name="Guiguen Y."/>
        </authorList>
    </citation>
    <scope>NUCLEOTIDE SEQUENCE</scope>
    <source>
        <strain evidence="1">WJC10195</strain>
    </source>
</reference>
<evidence type="ECO:0000313" key="1">
    <source>
        <dbReference type="EMBL" id="KAJ8338822.1"/>
    </source>
</evidence>
<dbReference type="EMBL" id="JAINUF010000017">
    <property type="protein sequence ID" value="KAJ8338822.1"/>
    <property type="molecule type" value="Genomic_DNA"/>
</dbReference>
<keyword evidence="2" id="KW-1185">Reference proteome</keyword>
<proteinExistence type="predicted"/>
<organism evidence="1 2">
    <name type="scientific">Synaphobranchus kaupii</name>
    <name type="common">Kaup's arrowtooth eel</name>
    <dbReference type="NCBI Taxonomy" id="118154"/>
    <lineage>
        <taxon>Eukaryota</taxon>
        <taxon>Metazoa</taxon>
        <taxon>Chordata</taxon>
        <taxon>Craniata</taxon>
        <taxon>Vertebrata</taxon>
        <taxon>Euteleostomi</taxon>
        <taxon>Actinopterygii</taxon>
        <taxon>Neopterygii</taxon>
        <taxon>Teleostei</taxon>
        <taxon>Anguilliformes</taxon>
        <taxon>Synaphobranchidae</taxon>
        <taxon>Synaphobranchus</taxon>
    </lineage>
</organism>
<comment type="caution">
    <text evidence="1">The sequence shown here is derived from an EMBL/GenBank/DDBJ whole genome shotgun (WGS) entry which is preliminary data.</text>
</comment>